<dbReference type="RefSeq" id="WP_235322140.1">
    <property type="nucleotide sequence ID" value="NZ_JAFBIT010000001.1"/>
</dbReference>
<reference evidence="1 2" key="1">
    <citation type="submission" date="2020-12" db="EMBL/GenBank/DDBJ databases">
        <title>Whole genome sequences of gut porcine anaerobes.</title>
        <authorList>
            <person name="Kubasova T."/>
            <person name="Jahodarova E."/>
            <person name="Rychlik I."/>
        </authorList>
    </citation>
    <scope>NUCLEOTIDE SEQUENCE [LARGE SCALE GENOMIC DNA]</scope>
    <source>
        <strain evidence="1 2">An867</strain>
    </source>
</reference>
<accession>A0ABS9CJ87</accession>
<dbReference type="Gene3D" id="1.10.10.60">
    <property type="entry name" value="Homeodomain-like"/>
    <property type="match status" value="1"/>
</dbReference>
<dbReference type="Proteomes" id="UP001299220">
    <property type="component" value="Unassembled WGS sequence"/>
</dbReference>
<comment type="caution">
    <text evidence="1">The sequence shown here is derived from an EMBL/GenBank/DDBJ whole genome shotgun (WGS) entry which is preliminary data.</text>
</comment>
<keyword evidence="2" id="KW-1185">Reference proteome</keyword>
<sequence length="239" mass="26973">MTELEKIERARMYIDKLANGINPIDDTVVPDGDIINNVRLSRCLFFVSDVLRQVIENGGMRSAADRKPKKRPLEIPFEKRSQFAYSKTPIPASEIAKRINTLADNDTMQKLTYSGILAWLTEIGMMEWALTPDGKHTKRPTKIGEENGISVEERMSNKGPYQVVVYNNAAQHFIIDNLDAILAAENMQTEMQGAPWTKEHDDCLVDLYKKSVPMSEIAITLKRSTSAVRGRLKKLGFDS</sequence>
<dbReference type="EMBL" id="JAFBIT010000001">
    <property type="protein sequence ID" value="MCF2651201.1"/>
    <property type="molecule type" value="Genomic_DNA"/>
</dbReference>
<gene>
    <name evidence="1" type="ORF">JQM67_01060</name>
</gene>
<protein>
    <submittedName>
        <fullName evidence="1">Uncharacterized protein</fullName>
    </submittedName>
</protein>
<evidence type="ECO:0000313" key="2">
    <source>
        <dbReference type="Proteomes" id="UP001299220"/>
    </source>
</evidence>
<name>A0ABS9CJ87_9FIRM</name>
<organism evidence="1 2">
    <name type="scientific">Anaeromassilibacillus senegalensis</name>
    <dbReference type="NCBI Taxonomy" id="1673717"/>
    <lineage>
        <taxon>Bacteria</taxon>
        <taxon>Bacillati</taxon>
        <taxon>Bacillota</taxon>
        <taxon>Clostridia</taxon>
        <taxon>Eubacteriales</taxon>
        <taxon>Acutalibacteraceae</taxon>
        <taxon>Anaeromassilibacillus</taxon>
    </lineage>
</organism>
<evidence type="ECO:0000313" key="1">
    <source>
        <dbReference type="EMBL" id="MCF2651201.1"/>
    </source>
</evidence>
<proteinExistence type="predicted"/>